<sequence length="109" mass="12252">MWALTAFPGIALAIPVLIFVLANLLLRKPLCPPKTTALIAVILGIVDFHAFQIMFFSPSLAQWTIPDNEDRLSSVVYMRLAIEVVLSLLLYYGAHFLYRRSNKRSDDAS</sequence>
<proteinExistence type="predicted"/>
<keyword evidence="1" id="KW-0472">Membrane</keyword>
<keyword evidence="1" id="KW-0812">Transmembrane</keyword>
<name>A0A367X6I3_9PROT</name>
<feature type="transmembrane region" description="Helical" evidence="1">
    <location>
        <begin position="6"/>
        <end position="26"/>
    </location>
</feature>
<protein>
    <submittedName>
        <fullName evidence="2">Uncharacterized protein</fullName>
    </submittedName>
</protein>
<dbReference type="AlphaFoldDB" id="A0A367X6I3"/>
<evidence type="ECO:0000313" key="3">
    <source>
        <dbReference type="Proteomes" id="UP000252517"/>
    </source>
</evidence>
<comment type="caution">
    <text evidence="2">The sequence shown here is derived from an EMBL/GenBank/DDBJ whole genome shotgun (WGS) entry which is preliminary data.</text>
</comment>
<evidence type="ECO:0000256" key="1">
    <source>
        <dbReference type="SAM" id="Phobius"/>
    </source>
</evidence>
<organism evidence="2 3">
    <name type="scientific">Thalassospira profundimaris</name>
    <dbReference type="NCBI Taxonomy" id="502049"/>
    <lineage>
        <taxon>Bacteria</taxon>
        <taxon>Pseudomonadati</taxon>
        <taxon>Pseudomonadota</taxon>
        <taxon>Alphaproteobacteria</taxon>
        <taxon>Rhodospirillales</taxon>
        <taxon>Thalassospiraceae</taxon>
        <taxon>Thalassospira</taxon>
    </lineage>
</organism>
<feature type="transmembrane region" description="Helical" evidence="1">
    <location>
        <begin position="38"/>
        <end position="56"/>
    </location>
</feature>
<dbReference type="Proteomes" id="UP000252517">
    <property type="component" value="Unassembled WGS sequence"/>
</dbReference>
<evidence type="ECO:0000313" key="2">
    <source>
        <dbReference type="EMBL" id="RCK48302.1"/>
    </source>
</evidence>
<dbReference type="EMBL" id="JPWH01000011">
    <property type="protein sequence ID" value="RCK48302.1"/>
    <property type="molecule type" value="Genomic_DNA"/>
</dbReference>
<gene>
    <name evidence="2" type="ORF">TH25_14660</name>
</gene>
<feature type="transmembrane region" description="Helical" evidence="1">
    <location>
        <begin position="76"/>
        <end position="94"/>
    </location>
</feature>
<keyword evidence="1" id="KW-1133">Transmembrane helix</keyword>
<reference evidence="2 3" key="1">
    <citation type="submission" date="2014-07" db="EMBL/GenBank/DDBJ databases">
        <title>Draft genome sequence of Thalassospira profundimaris S25-3-2.</title>
        <authorList>
            <person name="Lai Q."/>
            <person name="Shao Z."/>
        </authorList>
    </citation>
    <scope>NUCLEOTIDE SEQUENCE [LARGE SCALE GENOMIC DNA]</scope>
    <source>
        <strain evidence="2 3">S25-3-2</strain>
    </source>
</reference>
<accession>A0A367X6I3</accession>